<feature type="region of interest" description="Disordered" evidence="1">
    <location>
        <begin position="1"/>
        <end position="53"/>
    </location>
</feature>
<evidence type="ECO:0000313" key="3">
    <source>
        <dbReference type="Proteomes" id="UP001156921"/>
    </source>
</evidence>
<comment type="caution">
    <text evidence="2">The sequence shown here is derived from an EMBL/GenBank/DDBJ whole genome shotgun (WGS) entry which is preliminary data.</text>
</comment>
<keyword evidence="3" id="KW-1185">Reference proteome</keyword>
<evidence type="ECO:0000313" key="2">
    <source>
        <dbReference type="EMBL" id="GLS00970.1"/>
    </source>
</evidence>
<gene>
    <name evidence="2" type="ORF">GCM10007859_09800</name>
</gene>
<organism evidence="2 3">
    <name type="scientific">Brevundimonas denitrificans</name>
    <dbReference type="NCBI Taxonomy" id="1443434"/>
    <lineage>
        <taxon>Bacteria</taxon>
        <taxon>Pseudomonadati</taxon>
        <taxon>Pseudomonadota</taxon>
        <taxon>Alphaproteobacteria</taxon>
        <taxon>Caulobacterales</taxon>
        <taxon>Caulobacteraceae</taxon>
        <taxon>Brevundimonas</taxon>
    </lineage>
</organism>
<dbReference type="EMBL" id="BSOY01000014">
    <property type="protein sequence ID" value="GLS00970.1"/>
    <property type="molecule type" value="Genomic_DNA"/>
</dbReference>
<proteinExistence type="predicted"/>
<dbReference type="Proteomes" id="UP001156921">
    <property type="component" value="Unassembled WGS sequence"/>
</dbReference>
<accession>A0ABQ6BG19</accession>
<sequence length="53" mass="5518">MTFIEPDSPGGQPEIMPPETPGPDIDPSGVPDEIPQQDPGGGGEGDARPYDEK</sequence>
<evidence type="ECO:0000256" key="1">
    <source>
        <dbReference type="SAM" id="MobiDB-lite"/>
    </source>
</evidence>
<reference evidence="3" key="1">
    <citation type="journal article" date="2019" name="Int. J. Syst. Evol. Microbiol.">
        <title>The Global Catalogue of Microorganisms (GCM) 10K type strain sequencing project: providing services to taxonomists for standard genome sequencing and annotation.</title>
        <authorList>
            <consortium name="The Broad Institute Genomics Platform"/>
            <consortium name="The Broad Institute Genome Sequencing Center for Infectious Disease"/>
            <person name="Wu L."/>
            <person name="Ma J."/>
        </authorList>
    </citation>
    <scope>NUCLEOTIDE SEQUENCE [LARGE SCALE GENOMIC DNA]</scope>
    <source>
        <strain evidence="3">NBRC 110107</strain>
    </source>
</reference>
<protein>
    <submittedName>
        <fullName evidence="2">Uncharacterized protein</fullName>
    </submittedName>
</protein>
<name>A0ABQ6BG19_9CAUL</name>
<dbReference type="RefSeq" id="WP_284221781.1">
    <property type="nucleotide sequence ID" value="NZ_BSOY01000014.1"/>
</dbReference>